<feature type="region of interest" description="Disordered" evidence="1">
    <location>
        <begin position="1"/>
        <end position="30"/>
    </location>
</feature>
<keyword evidence="3" id="KW-1185">Reference proteome</keyword>
<dbReference type="EMBL" id="DF843160">
    <property type="protein sequence ID" value="GAT47119.1"/>
    <property type="molecule type" value="Genomic_DNA"/>
</dbReference>
<evidence type="ECO:0000313" key="2">
    <source>
        <dbReference type="EMBL" id="GAT47119.1"/>
    </source>
</evidence>
<gene>
    <name evidence="2" type="ORF">MCHLO_04600</name>
</gene>
<sequence>MGCFESALRSGGGAKTRVDLSRGPNRLRRPAPRRISLPTVARNDDHRLFRAWIRLAVAGCDVLLLRGVHHRAVFDGRTAVVVLESTTDCVATRGDGGGKEEVVQTSVTYLSRAWNSNGSVVLSSLANAFRVSQQAVDVPTYSKVQFSEARLESIRSELGTSVADVRL</sequence>
<name>A0ABQ0L7I1_MYCCL</name>
<organism evidence="2 3">
    <name type="scientific">Mycena chlorophos</name>
    <name type="common">Agaric fungus</name>
    <name type="synonym">Agaricus chlorophos</name>
    <dbReference type="NCBI Taxonomy" id="658473"/>
    <lineage>
        <taxon>Eukaryota</taxon>
        <taxon>Fungi</taxon>
        <taxon>Dikarya</taxon>
        <taxon>Basidiomycota</taxon>
        <taxon>Agaricomycotina</taxon>
        <taxon>Agaricomycetes</taxon>
        <taxon>Agaricomycetidae</taxon>
        <taxon>Agaricales</taxon>
        <taxon>Marasmiineae</taxon>
        <taxon>Mycenaceae</taxon>
        <taxon>Mycena</taxon>
    </lineage>
</organism>
<protein>
    <submittedName>
        <fullName evidence="2">Uncharacterized protein</fullName>
    </submittedName>
</protein>
<proteinExistence type="predicted"/>
<evidence type="ECO:0000313" key="3">
    <source>
        <dbReference type="Proteomes" id="UP000815677"/>
    </source>
</evidence>
<accession>A0ABQ0L7I1</accession>
<evidence type="ECO:0000256" key="1">
    <source>
        <dbReference type="SAM" id="MobiDB-lite"/>
    </source>
</evidence>
<dbReference type="Proteomes" id="UP000815677">
    <property type="component" value="Unassembled WGS sequence"/>
</dbReference>
<reference evidence="2" key="1">
    <citation type="submission" date="2014-09" db="EMBL/GenBank/DDBJ databases">
        <title>Genome sequence of the luminous mushroom Mycena chlorophos for searching fungal bioluminescence genes.</title>
        <authorList>
            <person name="Tanaka Y."/>
            <person name="Kasuga D."/>
            <person name="Oba Y."/>
            <person name="Hase S."/>
            <person name="Sato K."/>
            <person name="Oba Y."/>
            <person name="Sakakibara Y."/>
        </authorList>
    </citation>
    <scope>NUCLEOTIDE SEQUENCE</scope>
</reference>